<evidence type="ECO:0000313" key="1">
    <source>
        <dbReference type="EMBL" id="MBQ0599049.1"/>
    </source>
</evidence>
<reference evidence="1 2" key="1">
    <citation type="submission" date="2021-03" db="EMBL/GenBank/DDBJ databases">
        <authorList>
            <person name="Stanton E."/>
        </authorList>
    </citation>
    <scope>NUCLEOTIDE SEQUENCE [LARGE SCALE GENOMIC DNA]</scope>
    <source>
        <strain evidence="1 2">2020EL-00037</strain>
    </source>
</reference>
<dbReference type="EMBL" id="JAGKON010000004">
    <property type="protein sequence ID" value="MBQ0599049.1"/>
    <property type="molecule type" value="Genomic_DNA"/>
</dbReference>
<protein>
    <submittedName>
        <fullName evidence="1">Uncharacterized protein</fullName>
    </submittedName>
</protein>
<name>A0AAP2BFB6_KLEOX</name>
<accession>A0AAP2BFB6</accession>
<sequence>MVKEIEQNTPEEKCELCGKYAVLRNSHLMPKSLYKVITRTFHPYDSAPIWASKSQKSSYYSNSQITKKLLCGVCEDRFNKYGEKYVVEKCMKNPQTFELKRVLDSSTPSIHVNGFSYFNPKDILKFNSEKFMYFAASIAWRVTATNWGNDDIANLNNALPKEFKESLQNYLLKNVEFPSNIYITVCVDNDVEPVPIMSLPSGDIEKNMCMSFFIPGIKFNIFFGAEADQELSSSLNKLGINLIYMYRSFRRSNEYQQMKNLLGSELSPKGKLAKQPNRS</sequence>
<keyword evidence="2" id="KW-1185">Reference proteome</keyword>
<evidence type="ECO:0000313" key="2">
    <source>
        <dbReference type="Proteomes" id="UP000673434"/>
    </source>
</evidence>
<proteinExistence type="predicted"/>
<organism evidence="1 2">
    <name type="scientific">Klebsiella oxytoca</name>
    <dbReference type="NCBI Taxonomy" id="571"/>
    <lineage>
        <taxon>Bacteria</taxon>
        <taxon>Pseudomonadati</taxon>
        <taxon>Pseudomonadota</taxon>
        <taxon>Gammaproteobacteria</taxon>
        <taxon>Enterobacterales</taxon>
        <taxon>Enterobacteriaceae</taxon>
        <taxon>Klebsiella/Raoultella group</taxon>
        <taxon>Klebsiella</taxon>
    </lineage>
</organism>
<dbReference type="Proteomes" id="UP000673434">
    <property type="component" value="Unassembled WGS sequence"/>
</dbReference>
<comment type="caution">
    <text evidence="1">The sequence shown here is derived from an EMBL/GenBank/DDBJ whole genome shotgun (WGS) entry which is preliminary data.</text>
</comment>
<dbReference type="RefSeq" id="WP_016809406.1">
    <property type="nucleotide sequence ID" value="NZ_CAYAEA010000004.1"/>
</dbReference>
<dbReference type="AlphaFoldDB" id="A0AAP2BFB6"/>
<gene>
    <name evidence="1" type="ORF">J7S78_04455</name>
</gene>